<dbReference type="PANTHER" id="PTHR11360:SF284">
    <property type="entry name" value="EG:103B4.3 PROTEIN-RELATED"/>
    <property type="match status" value="1"/>
</dbReference>
<evidence type="ECO:0000256" key="2">
    <source>
        <dbReference type="ARBA" id="ARBA00006727"/>
    </source>
</evidence>
<evidence type="ECO:0000256" key="3">
    <source>
        <dbReference type="SAM" id="Phobius"/>
    </source>
</evidence>
<feature type="transmembrane region" description="Helical" evidence="3">
    <location>
        <begin position="280"/>
        <end position="299"/>
    </location>
</feature>
<dbReference type="SUPFAM" id="SSF103473">
    <property type="entry name" value="MFS general substrate transporter"/>
    <property type="match status" value="1"/>
</dbReference>
<evidence type="ECO:0000259" key="4">
    <source>
        <dbReference type="PROSITE" id="PS50850"/>
    </source>
</evidence>
<keyword evidence="3" id="KW-1133">Transmembrane helix</keyword>
<proteinExistence type="inferred from homology"/>
<dbReference type="PROSITE" id="PS50850">
    <property type="entry name" value="MFS"/>
    <property type="match status" value="1"/>
</dbReference>
<dbReference type="AlphaFoldDB" id="A0A2T9YM24"/>
<dbReference type="InterPro" id="IPR036259">
    <property type="entry name" value="MFS_trans_sf"/>
</dbReference>
<feature type="transmembrane region" description="Helical" evidence="3">
    <location>
        <begin position="405"/>
        <end position="427"/>
    </location>
</feature>
<dbReference type="EMBL" id="MBFT01000535">
    <property type="protein sequence ID" value="PVU89554.1"/>
    <property type="molecule type" value="Genomic_DNA"/>
</dbReference>
<feature type="transmembrane region" description="Helical" evidence="3">
    <location>
        <begin position="333"/>
        <end position="358"/>
    </location>
</feature>
<sequence>MDTLETISNKFGENKSNHEVDLESKTLTIEFPPENETPPDSGYAWLMLTSGLLNYMVSFGSINAFGVFQTYYLLQMFPNEPARDISWISTMAIAFSFVGGIFGSPLIARFGLRGANRVGTLIGVIGLLSASFCSKIWQLVITQGLIFGIGGSIVINVSVVIPSLWFEKYLGLALGIIVSGSALGSLILSPITTAALKTLGIRWTFRLLSLIFLLFTGFGSLFLRPRKTFVAAKHIINFKHLKDRVVILLCISSFFFQMGYSIILLYFSPSIVALGTTKQLATNLIMVFSVFSGIGRILGGQLSKKLGPLTIVIFSHSVTGIVITVMWNLGKTLPVYIVAYILIGLFSVPYFVLGPAIIAKHYPKKYVSQVNGLVSLSMGLSVIVGVPVAGLIFDVVGKRNNYTWVKIYSGVCYLATLLFLVLLRITLKADPKYKQSRL</sequence>
<reference evidence="8 9" key="1">
    <citation type="journal article" date="2018" name="MBio">
        <title>Comparative Genomics Reveals the Core Gene Toolbox for the Fungus-Insect Symbiosis.</title>
        <authorList>
            <person name="Wang Y."/>
            <person name="Stata M."/>
            <person name="Wang W."/>
            <person name="Stajich J.E."/>
            <person name="White M.M."/>
            <person name="Moncalvo J.M."/>
        </authorList>
    </citation>
    <scope>NUCLEOTIDE SEQUENCE [LARGE SCALE GENOMIC DNA]</scope>
    <source>
        <strain evidence="8 9">AUS-77-4</strain>
    </source>
</reference>
<feature type="transmembrane region" description="Helical" evidence="3">
    <location>
        <begin position="52"/>
        <end position="73"/>
    </location>
</feature>
<dbReference type="GO" id="GO:0022857">
    <property type="term" value="F:transmembrane transporter activity"/>
    <property type="evidence" value="ECO:0007669"/>
    <property type="project" value="InterPro"/>
</dbReference>
<dbReference type="Proteomes" id="UP000245699">
    <property type="component" value="Unassembled WGS sequence"/>
</dbReference>
<dbReference type="InterPro" id="IPR050327">
    <property type="entry name" value="Proton-linked_MCT"/>
</dbReference>
<keyword evidence="3" id="KW-0472">Membrane</keyword>
<dbReference type="Pfam" id="PF07690">
    <property type="entry name" value="MFS_1"/>
    <property type="match status" value="1"/>
</dbReference>
<evidence type="ECO:0000313" key="9">
    <source>
        <dbReference type="Proteomes" id="UP000245699"/>
    </source>
</evidence>
<evidence type="ECO:0000313" key="6">
    <source>
        <dbReference type="EMBL" id="PVU86904.1"/>
    </source>
</evidence>
<feature type="transmembrane region" description="Helical" evidence="3">
    <location>
        <begin position="203"/>
        <end position="224"/>
    </location>
</feature>
<evidence type="ECO:0000313" key="8">
    <source>
        <dbReference type="EMBL" id="PVU93324.1"/>
    </source>
</evidence>
<feature type="domain" description="Major facilitator superfamily (MFS) profile" evidence="4">
    <location>
        <begin position="245"/>
        <end position="438"/>
    </location>
</feature>
<dbReference type="GO" id="GO:0016020">
    <property type="term" value="C:membrane"/>
    <property type="evidence" value="ECO:0007669"/>
    <property type="project" value="UniProtKB-SubCell"/>
</dbReference>
<dbReference type="OrthoDB" id="6499973at2759"/>
<feature type="transmembrane region" description="Helical" evidence="3">
    <location>
        <begin position="370"/>
        <end position="393"/>
    </location>
</feature>
<protein>
    <recommendedName>
        <fullName evidence="4">Major facilitator superfamily (MFS) profile domain-containing protein</fullName>
    </recommendedName>
</protein>
<feature type="transmembrane region" description="Helical" evidence="3">
    <location>
        <begin position="145"/>
        <end position="165"/>
    </location>
</feature>
<accession>A0A2T9YM24</accession>
<dbReference type="InterPro" id="IPR011701">
    <property type="entry name" value="MFS"/>
</dbReference>
<comment type="caution">
    <text evidence="8">The sequence shown here is derived from an EMBL/GenBank/DDBJ whole genome shotgun (WGS) entry which is preliminary data.</text>
</comment>
<dbReference type="Gene3D" id="1.20.1250.20">
    <property type="entry name" value="MFS general substrate transporter like domains"/>
    <property type="match status" value="2"/>
</dbReference>
<feature type="transmembrane region" description="Helical" evidence="3">
    <location>
        <begin position="306"/>
        <end position="327"/>
    </location>
</feature>
<feature type="transmembrane region" description="Helical" evidence="3">
    <location>
        <begin position="172"/>
        <end position="191"/>
    </location>
</feature>
<keyword evidence="9" id="KW-1185">Reference proteome</keyword>
<organism evidence="8 9">
    <name type="scientific">Furculomyces boomerangus</name>
    <dbReference type="NCBI Taxonomy" id="61424"/>
    <lineage>
        <taxon>Eukaryota</taxon>
        <taxon>Fungi</taxon>
        <taxon>Fungi incertae sedis</taxon>
        <taxon>Zoopagomycota</taxon>
        <taxon>Kickxellomycotina</taxon>
        <taxon>Harpellomycetes</taxon>
        <taxon>Harpellales</taxon>
        <taxon>Harpellaceae</taxon>
        <taxon>Furculomyces</taxon>
    </lineage>
</organism>
<evidence type="ECO:0000256" key="1">
    <source>
        <dbReference type="ARBA" id="ARBA00004141"/>
    </source>
</evidence>
<comment type="similarity">
    <text evidence="2">Belongs to the major facilitator superfamily. Monocarboxylate porter (TC 2.A.1.13) family.</text>
</comment>
<keyword evidence="3" id="KW-0812">Transmembrane</keyword>
<dbReference type="InterPro" id="IPR020846">
    <property type="entry name" value="MFS_dom"/>
</dbReference>
<evidence type="ECO:0000313" key="5">
    <source>
        <dbReference type="EMBL" id="PVU86900.1"/>
    </source>
</evidence>
<dbReference type="EMBL" id="MBFT01000326">
    <property type="protein sequence ID" value="PVU93324.1"/>
    <property type="molecule type" value="Genomic_DNA"/>
</dbReference>
<comment type="subcellular location">
    <subcellularLocation>
        <location evidence="1">Membrane</location>
        <topology evidence="1">Multi-pass membrane protein</topology>
    </subcellularLocation>
</comment>
<gene>
    <name evidence="8" type="ORF">BB559_003337</name>
    <name evidence="7" type="ORF">BB559_005032</name>
    <name evidence="6" type="ORF">BB559_006342</name>
    <name evidence="5" type="ORF">BB559_006346</name>
</gene>
<name>A0A2T9YM24_9FUNG</name>
<dbReference type="EMBL" id="MBFT01000825">
    <property type="protein sequence ID" value="PVU86904.1"/>
    <property type="molecule type" value="Genomic_DNA"/>
</dbReference>
<evidence type="ECO:0000313" key="7">
    <source>
        <dbReference type="EMBL" id="PVU89554.1"/>
    </source>
</evidence>
<dbReference type="PANTHER" id="PTHR11360">
    <property type="entry name" value="MONOCARBOXYLATE TRANSPORTER"/>
    <property type="match status" value="1"/>
</dbReference>
<feature type="transmembrane region" description="Helical" evidence="3">
    <location>
        <begin position="85"/>
        <end position="108"/>
    </location>
</feature>
<dbReference type="EMBL" id="MBFT01000825">
    <property type="protein sequence ID" value="PVU86900.1"/>
    <property type="molecule type" value="Genomic_DNA"/>
</dbReference>
<feature type="transmembrane region" description="Helical" evidence="3">
    <location>
        <begin position="245"/>
        <end position="268"/>
    </location>
</feature>
<feature type="transmembrane region" description="Helical" evidence="3">
    <location>
        <begin position="120"/>
        <end position="139"/>
    </location>
</feature>